<dbReference type="Pfam" id="PF20684">
    <property type="entry name" value="Fung_rhodopsin"/>
    <property type="match status" value="1"/>
</dbReference>
<dbReference type="Proteomes" id="UP000758603">
    <property type="component" value="Unassembled WGS sequence"/>
</dbReference>
<feature type="domain" description="Rhodopsin" evidence="7">
    <location>
        <begin position="54"/>
        <end position="290"/>
    </location>
</feature>
<evidence type="ECO:0000256" key="5">
    <source>
        <dbReference type="ARBA" id="ARBA00038359"/>
    </source>
</evidence>
<evidence type="ECO:0000259" key="7">
    <source>
        <dbReference type="Pfam" id="PF20684"/>
    </source>
</evidence>
<dbReference type="GeneID" id="70125810"/>
<evidence type="ECO:0000256" key="1">
    <source>
        <dbReference type="ARBA" id="ARBA00004141"/>
    </source>
</evidence>
<comment type="subcellular location">
    <subcellularLocation>
        <location evidence="1">Membrane</location>
        <topology evidence="1">Multi-pass membrane protein</topology>
    </subcellularLocation>
</comment>
<keyword evidence="2 6" id="KW-0812">Transmembrane</keyword>
<evidence type="ECO:0000313" key="8">
    <source>
        <dbReference type="EMBL" id="KAH6659048.1"/>
    </source>
</evidence>
<dbReference type="InterPro" id="IPR052337">
    <property type="entry name" value="SAT4-like"/>
</dbReference>
<evidence type="ECO:0000256" key="3">
    <source>
        <dbReference type="ARBA" id="ARBA00022989"/>
    </source>
</evidence>
<feature type="transmembrane region" description="Helical" evidence="6">
    <location>
        <begin position="35"/>
        <end position="57"/>
    </location>
</feature>
<sequence length="397" mass="43809">MASLLSRVDLCSIAAAKPPAGEVSNLVNPTTLSPVTISICVILTVWAVSFAIARLYVNWHKLDIADYFIAIGIALTITYTGLIVSLHKYNRHQWNVPVCWLDVRYLRIIYAHTTIVGAVLFFPKCAIFFMYRQLFQIRRPVRIAIWAGLAFSFAIYFPSIPLSAIYEAPRAGHSWEEYLQSLSTRHDSTLTYWGIVQGTCSVVLDLYIFVLPLPLLSQLHLARKKKIQLLVLFGTALFGVAASAIALYFRVQLLGSTDSTWRQAQLAICVVVENNVAITVASMPAFATFMRVHISKNPSLQKFLTKLSGSSTSRSYGFSGATLTPPANAAFGSPSRKNASDNYYELNDSVLLSTQITVADDEQPFARSMGGAGDTGIMRTAMISQHSEPWTQPPVAK</sequence>
<proteinExistence type="inferred from homology"/>
<name>A0A9P8UVN7_9PEZI</name>
<evidence type="ECO:0000256" key="6">
    <source>
        <dbReference type="SAM" id="Phobius"/>
    </source>
</evidence>
<protein>
    <recommendedName>
        <fullName evidence="7">Rhodopsin domain-containing protein</fullName>
    </recommendedName>
</protein>
<dbReference type="InterPro" id="IPR049326">
    <property type="entry name" value="Rhodopsin_dom_fungi"/>
</dbReference>
<keyword evidence="9" id="KW-1185">Reference proteome</keyword>
<organism evidence="8 9">
    <name type="scientific">Truncatella angustata</name>
    <dbReference type="NCBI Taxonomy" id="152316"/>
    <lineage>
        <taxon>Eukaryota</taxon>
        <taxon>Fungi</taxon>
        <taxon>Dikarya</taxon>
        <taxon>Ascomycota</taxon>
        <taxon>Pezizomycotina</taxon>
        <taxon>Sordariomycetes</taxon>
        <taxon>Xylariomycetidae</taxon>
        <taxon>Amphisphaeriales</taxon>
        <taxon>Sporocadaceae</taxon>
        <taxon>Truncatella</taxon>
    </lineage>
</organism>
<dbReference type="AlphaFoldDB" id="A0A9P8UVN7"/>
<reference evidence="8" key="1">
    <citation type="journal article" date="2021" name="Nat. Commun.">
        <title>Genetic determinants of endophytism in the Arabidopsis root mycobiome.</title>
        <authorList>
            <person name="Mesny F."/>
            <person name="Miyauchi S."/>
            <person name="Thiergart T."/>
            <person name="Pickel B."/>
            <person name="Atanasova L."/>
            <person name="Karlsson M."/>
            <person name="Huettel B."/>
            <person name="Barry K.W."/>
            <person name="Haridas S."/>
            <person name="Chen C."/>
            <person name="Bauer D."/>
            <person name="Andreopoulos W."/>
            <person name="Pangilinan J."/>
            <person name="LaButti K."/>
            <person name="Riley R."/>
            <person name="Lipzen A."/>
            <person name="Clum A."/>
            <person name="Drula E."/>
            <person name="Henrissat B."/>
            <person name="Kohler A."/>
            <person name="Grigoriev I.V."/>
            <person name="Martin F.M."/>
            <person name="Hacquard S."/>
        </authorList>
    </citation>
    <scope>NUCLEOTIDE SEQUENCE</scope>
    <source>
        <strain evidence="8">MPI-SDFR-AT-0073</strain>
    </source>
</reference>
<comment type="caution">
    <text evidence="8">The sequence shown here is derived from an EMBL/GenBank/DDBJ whole genome shotgun (WGS) entry which is preliminary data.</text>
</comment>
<feature type="transmembrane region" description="Helical" evidence="6">
    <location>
        <begin position="64"/>
        <end position="89"/>
    </location>
</feature>
<feature type="transmembrane region" description="Helical" evidence="6">
    <location>
        <begin position="143"/>
        <end position="166"/>
    </location>
</feature>
<evidence type="ECO:0000256" key="4">
    <source>
        <dbReference type="ARBA" id="ARBA00023136"/>
    </source>
</evidence>
<feature type="transmembrane region" description="Helical" evidence="6">
    <location>
        <begin position="192"/>
        <end position="217"/>
    </location>
</feature>
<dbReference type="RefSeq" id="XP_045963179.1">
    <property type="nucleotide sequence ID" value="XM_046096918.1"/>
</dbReference>
<feature type="transmembrane region" description="Helical" evidence="6">
    <location>
        <begin position="109"/>
        <end position="131"/>
    </location>
</feature>
<dbReference type="OrthoDB" id="5342292at2759"/>
<dbReference type="PANTHER" id="PTHR33048:SF47">
    <property type="entry name" value="INTEGRAL MEMBRANE PROTEIN-RELATED"/>
    <property type="match status" value="1"/>
</dbReference>
<dbReference type="PANTHER" id="PTHR33048">
    <property type="entry name" value="PTH11-LIKE INTEGRAL MEMBRANE PROTEIN (AFU_ORTHOLOGUE AFUA_5G11245)"/>
    <property type="match status" value="1"/>
</dbReference>
<evidence type="ECO:0000256" key="2">
    <source>
        <dbReference type="ARBA" id="ARBA00022692"/>
    </source>
</evidence>
<gene>
    <name evidence="8" type="ORF">BKA67DRAFT_4850</name>
</gene>
<accession>A0A9P8UVN7</accession>
<feature type="transmembrane region" description="Helical" evidence="6">
    <location>
        <begin position="229"/>
        <end position="251"/>
    </location>
</feature>
<evidence type="ECO:0000313" key="9">
    <source>
        <dbReference type="Proteomes" id="UP000758603"/>
    </source>
</evidence>
<comment type="similarity">
    <text evidence="5">Belongs to the SAT4 family.</text>
</comment>
<dbReference type="EMBL" id="JAGPXC010000001">
    <property type="protein sequence ID" value="KAH6659048.1"/>
    <property type="molecule type" value="Genomic_DNA"/>
</dbReference>
<keyword evidence="4 6" id="KW-0472">Membrane</keyword>
<keyword evidence="3 6" id="KW-1133">Transmembrane helix</keyword>
<dbReference type="GO" id="GO:0016020">
    <property type="term" value="C:membrane"/>
    <property type="evidence" value="ECO:0007669"/>
    <property type="project" value="UniProtKB-SubCell"/>
</dbReference>
<feature type="transmembrane region" description="Helical" evidence="6">
    <location>
        <begin position="263"/>
        <end position="287"/>
    </location>
</feature>